<dbReference type="GeneID" id="5478265"/>
<dbReference type="STRING" id="5865.A7AU54"/>
<dbReference type="InterPro" id="IPR027193">
    <property type="entry name" value="Noc4"/>
</dbReference>
<dbReference type="AlphaFoldDB" id="A7AU54"/>
<evidence type="ECO:0000256" key="2">
    <source>
        <dbReference type="SAM" id="MobiDB-lite"/>
    </source>
</evidence>
<dbReference type="PANTHER" id="PTHR12455:SF0">
    <property type="entry name" value="NUCLEOLAR COMPLEX PROTEIN 4 HOMOLOG"/>
    <property type="match status" value="1"/>
</dbReference>
<keyword evidence="5" id="KW-1185">Reference proteome</keyword>
<sequence length="584" mass="67006">MTEDKNEVKSKPKNWYDAMVTLNQTTSLNVVLKLVDYLIEEIYIAKAEFPCYYDRQFFTDVQHHANTLHMLTGKSLDNKKTLRILCLNFVATIAKLCQRKGYTIAILPHLFTIIRLESKLLQLLQSDHSAKFKLSQVFPGCFLEFTLGLVIYNDEWEIDAVFDILSNYVNTPEIVYHCYVALQNIQESLESDQAEIYKHDNVTDVVALERLTELVLRLPKPELTYQKKKEDARKAKASTIKSVINYDSDSGSSIEYSESSENSESESSDETADDESDESYSDIDVNGDENLNHESLKAYSSMWQGIILCDIAMNKDITAKILNRMPADILPYTRSPLIYANWLIDHLNSKDNLLSMLSLKGIFDLVLNHGLGEVEELNNNMDGKQVSSSIYERIYMYLSDNIIASEYGRDFLQFVNLALKSVKLPSQLTARFIKKLVRTACFTECFEATILLTIAVNLLKVHSHTCLGVIHQDDVANIQQTIDKTSMESLMETSDKNETEQEQIYIWELPLMINHFNERTAIMASTFYSDLKKKRAVVLKPEDIIDCDSIEHLRLEIKKARREEKTTFRSTLQQTTQLAKQLFA</sequence>
<dbReference type="eggNOG" id="KOG2154">
    <property type="taxonomic scope" value="Eukaryota"/>
</dbReference>
<reference evidence="4 5" key="1">
    <citation type="journal article" date="2007" name="PLoS Pathog.">
        <title>Genome sequence of Babesia bovis and comparative analysis of apicomplexan hemoprotozoa.</title>
        <authorList>
            <person name="Brayton K.A."/>
            <person name="Lau A.O.T."/>
            <person name="Herndon D.R."/>
            <person name="Hannick L."/>
            <person name="Kappmeyer L.S."/>
            <person name="Berens S.J."/>
            <person name="Bidwell S.L."/>
            <person name="Brown W.C."/>
            <person name="Crabtree J."/>
            <person name="Fadrosh D."/>
            <person name="Feldblum T."/>
            <person name="Forberger H.A."/>
            <person name="Haas B.J."/>
            <person name="Howell J.M."/>
            <person name="Khouri H."/>
            <person name="Koo H."/>
            <person name="Mann D.J."/>
            <person name="Norimine J."/>
            <person name="Paulsen I.T."/>
            <person name="Radune D."/>
            <person name="Ren Q."/>
            <person name="Smith R.K. Jr."/>
            <person name="Suarez C.E."/>
            <person name="White O."/>
            <person name="Wortman J.R."/>
            <person name="Knowles D.P. Jr."/>
            <person name="McElwain T.F."/>
            <person name="Nene V.M."/>
        </authorList>
    </citation>
    <scope>NUCLEOTIDE SEQUENCE [LARGE SCALE GENOMIC DNA]</scope>
    <source>
        <strain evidence="4">T2Bo</strain>
    </source>
</reference>
<evidence type="ECO:0000313" key="4">
    <source>
        <dbReference type="EMBL" id="EDO06465.1"/>
    </source>
</evidence>
<dbReference type="RefSeq" id="XP_001610033.1">
    <property type="nucleotide sequence ID" value="XM_001609983.1"/>
</dbReference>
<dbReference type="EMBL" id="AAXT01000003">
    <property type="protein sequence ID" value="EDO06465.1"/>
    <property type="molecule type" value="Genomic_DNA"/>
</dbReference>
<comment type="similarity">
    <text evidence="1">Belongs to the CBF/MAK21 family.</text>
</comment>
<dbReference type="GO" id="GO:0032040">
    <property type="term" value="C:small-subunit processome"/>
    <property type="evidence" value="ECO:0007669"/>
    <property type="project" value="TreeGrafter"/>
</dbReference>
<dbReference type="InParanoid" id="A7AU54"/>
<feature type="domain" description="CCAAT-binding factor" evidence="3">
    <location>
        <begin position="355"/>
        <end position="523"/>
    </location>
</feature>
<dbReference type="PANTHER" id="PTHR12455">
    <property type="entry name" value="NUCLEOLAR COMPLEX PROTEIN 4"/>
    <property type="match status" value="1"/>
</dbReference>
<feature type="compositionally biased region" description="Acidic residues" evidence="2">
    <location>
        <begin position="261"/>
        <end position="287"/>
    </location>
</feature>
<gene>
    <name evidence="4" type="ORF">BBOV_II005130</name>
</gene>
<dbReference type="GO" id="GO:0042254">
    <property type="term" value="P:ribosome biogenesis"/>
    <property type="evidence" value="ECO:0007669"/>
    <property type="project" value="InterPro"/>
</dbReference>
<dbReference type="InterPro" id="IPR005612">
    <property type="entry name" value="CCAAT-binding_factor"/>
</dbReference>
<dbReference type="VEuPathDB" id="PiroplasmaDB:BBOV_II005130"/>
<reference evidence="5" key="2">
    <citation type="journal article" date="2020" name="Data Brief">
        <title>Transcriptome dataset of Babesia bovis life stages within vertebrate and invertebrate hosts.</title>
        <authorList>
            <person name="Ueti M.W."/>
            <person name="Johnson W.C."/>
            <person name="Kappmeyer L.S."/>
            <person name="Herndon D.R."/>
            <person name="Mousel M.R."/>
            <person name="Reif K.E."/>
            <person name="Taus N.S."/>
            <person name="Ifeonu O.O."/>
            <person name="Silva J.C."/>
            <person name="Suarez C.E."/>
            <person name="Brayton K.A."/>
        </authorList>
    </citation>
    <scope>NUCLEOTIDE SEQUENCE [LARGE SCALE GENOMIC DNA]</scope>
</reference>
<evidence type="ECO:0000256" key="1">
    <source>
        <dbReference type="ARBA" id="ARBA00007797"/>
    </source>
</evidence>
<evidence type="ECO:0000313" key="5">
    <source>
        <dbReference type="Proteomes" id="UP000002173"/>
    </source>
</evidence>
<dbReference type="Pfam" id="PF03914">
    <property type="entry name" value="CBF"/>
    <property type="match status" value="1"/>
</dbReference>
<organism evidence="4 5">
    <name type="scientific">Babesia bovis</name>
    <dbReference type="NCBI Taxonomy" id="5865"/>
    <lineage>
        <taxon>Eukaryota</taxon>
        <taxon>Sar</taxon>
        <taxon>Alveolata</taxon>
        <taxon>Apicomplexa</taxon>
        <taxon>Aconoidasida</taxon>
        <taxon>Piroplasmida</taxon>
        <taxon>Babesiidae</taxon>
        <taxon>Babesia</taxon>
    </lineage>
</organism>
<proteinExistence type="inferred from homology"/>
<dbReference type="Proteomes" id="UP000002173">
    <property type="component" value="Unassembled WGS sequence"/>
</dbReference>
<reference evidence="5" key="3">
    <citation type="journal article" date="2021" name="Int. J. Parasitol.">
        <title>Comparative analysis of gene expression between Babesia bovis blood stages and kinetes allowed by improved genome annotation.</title>
        <authorList>
            <person name="Ueti M.W."/>
            <person name="Johnson W.C."/>
            <person name="Kappmeyer L.S."/>
            <person name="Herndon D.R."/>
            <person name="Mousel M.R."/>
            <person name="Reif K.E."/>
            <person name="Taus N.S."/>
            <person name="Ifeonu O.O."/>
            <person name="Silva J.C."/>
            <person name="Suarez C.E."/>
            <person name="Brayton K.A."/>
        </authorList>
    </citation>
    <scope>NUCLEOTIDE SEQUENCE [LARGE SCALE GENOMIC DNA]</scope>
</reference>
<name>A7AU54_BABBO</name>
<dbReference type="GO" id="GO:0030692">
    <property type="term" value="C:Noc4p-Nop14p complex"/>
    <property type="evidence" value="ECO:0007669"/>
    <property type="project" value="TreeGrafter"/>
</dbReference>
<feature type="compositionally biased region" description="Low complexity" evidence="2">
    <location>
        <begin position="248"/>
        <end position="260"/>
    </location>
</feature>
<accession>A7AU54</accession>
<feature type="region of interest" description="Disordered" evidence="2">
    <location>
        <begin position="248"/>
        <end position="288"/>
    </location>
</feature>
<comment type="caution">
    <text evidence="4">The sequence shown here is derived from an EMBL/GenBank/DDBJ whole genome shotgun (WGS) entry which is preliminary data.</text>
</comment>
<dbReference type="KEGG" id="bbo:BBOV_II005130"/>
<dbReference type="OMA" id="NCLFELI"/>
<protein>
    <recommendedName>
        <fullName evidence="3">CCAAT-binding factor domain-containing protein</fullName>
    </recommendedName>
</protein>
<evidence type="ECO:0000259" key="3">
    <source>
        <dbReference type="Pfam" id="PF03914"/>
    </source>
</evidence>